<dbReference type="Proteomes" id="UP000007054">
    <property type="component" value="Chromosome"/>
</dbReference>
<feature type="transmembrane region" description="Helical" evidence="2">
    <location>
        <begin position="301"/>
        <end position="325"/>
    </location>
</feature>
<feature type="transmembrane region" description="Helical" evidence="2">
    <location>
        <begin position="169"/>
        <end position="191"/>
    </location>
</feature>
<protein>
    <submittedName>
        <fullName evidence="3">Predicted membrane protein</fullName>
    </submittedName>
</protein>
<reference evidence="3" key="2">
    <citation type="submission" date="2010-03" db="EMBL/GenBank/DDBJ databases">
        <authorList>
            <person name="Pajon A."/>
        </authorList>
    </citation>
    <scope>NUCLEOTIDE SEQUENCE</scope>
    <source>
        <strain evidence="3">Type strain: 18P13</strain>
    </source>
</reference>
<feature type="transmembrane region" description="Helical" evidence="2">
    <location>
        <begin position="222"/>
        <end position="241"/>
    </location>
</feature>
<feature type="region of interest" description="Disordered" evidence="1">
    <location>
        <begin position="1"/>
        <end position="48"/>
    </location>
</feature>
<reference evidence="3" key="1">
    <citation type="submission" date="2010-03" db="EMBL/GenBank/DDBJ databases">
        <title>The genome sequence of Ruminococcus sp. 18P13.</title>
        <authorList>
            <consortium name="metaHIT consortium -- http://www.metahit.eu/"/>
            <person name="Pajon A."/>
            <person name="Turner K."/>
            <person name="Parkhill J."/>
            <person name="Bernalier A."/>
        </authorList>
    </citation>
    <scope>NUCLEOTIDE SEQUENCE [LARGE SCALE GENOMIC DNA]</scope>
    <source>
        <strain evidence="3">Type strain: 18P13</strain>
    </source>
</reference>
<evidence type="ECO:0000256" key="1">
    <source>
        <dbReference type="SAM" id="MobiDB-lite"/>
    </source>
</evidence>
<feature type="transmembrane region" description="Helical" evidence="2">
    <location>
        <begin position="247"/>
        <end position="280"/>
    </location>
</feature>
<dbReference type="BioCyc" id="RCHA213810:RUM_RS01855-MONOMER"/>
<keyword evidence="4" id="KW-1185">Reference proteome</keyword>
<sequence length="996" mass="113651">MSSKPSKAKRKQMAAKQHAPQAEPKAEAQAQAAPQPEQTQGDKPMKAAPKTQVKLPPLGKIGFFERLQCWCARNYIYILAFFIPVALTYLAYALFGMYPFGPESVLCLDLNGQYVYYFEAIRDAFWGDGSIFYNWSRNLSGEFFGIIGYYLASPFTLIVILLPRTMILGSLLIMQLCKLGTAAVTFCYFLQKSRKLKPLHALLFSMMYAMMAYAITQLIDPMWLDGLVFLPLICLGVEYLIDDGRKINYIIPLALMCFANFYIGFMICIFTALYFAYYLFAGSDKLKHFRMKSKDLKAYGYSILRMFLCTVVALMIAAVLVLPVYNALALGKFNFTANPDYSFKLQFTPIDFFAQIASVAQYNSVNVQGMPEIYCGLITALLLPLFFLNSKIPLRKKIGMGLLAAALFTSMYIRPVDMMWHGGQMPNWLPFRYSFIFSFVILTMAAMAFKELKETKPAAIYGSFFVWFMFLMLVLYEKNKHGEFDYLDTKGAIWVSVGLFGAYTILLFIQQKKNSKKVLPILIMLLIGGELTYNALDTMKSTDKEVAYSERRTYISYIQSGREITDRLYDYDKSFYRADKTYHRMVNDDLAFGLRGITHSSSVMNTRIIKFIEAMGYTCHSYYTKYNGSTPISDSLLGIKYVLDQSDNVNEGYHEVFSQMCKKQDQKEQLVTVYENPNAMSIGYMVSNTARRITGLGNDNPFNSQNVMMSTICGSTTFDPTTGAITGNTEYFYPIPQEGEPILNNLTARPYGVQTCYDVSGEGDHTIDMKFKALSDDPIYFFFKTENQRQVNLWYSPFWNKEGEFLDGEFLTYYFEGDDYRIVSLGSLPAGQEFTIRMTVTKEYTIFQNAFFYHFNQAKFEEDIAKLKQQQWEITDHSERWFKGTITAQEGQVMMTSIPYEEGWTVKVDGKKVEPIVLFNAMIGVQLSPGTHEVEMSFLPNGFTQGLMLMLLGIAACVGLGLYDHKHNKALLAAVAARRQAQAEYITKRRAKRRTK</sequence>
<name>D4LAH4_RUMC1</name>
<feature type="transmembrane region" description="Helical" evidence="2">
    <location>
        <begin position="943"/>
        <end position="963"/>
    </location>
</feature>
<feature type="transmembrane region" description="Helical" evidence="2">
    <location>
        <begin position="458"/>
        <end position="476"/>
    </location>
</feature>
<dbReference type="PANTHER" id="PTHR38454">
    <property type="entry name" value="INTEGRAL MEMBRANE PROTEIN-RELATED"/>
    <property type="match status" value="1"/>
</dbReference>
<feature type="transmembrane region" description="Helical" evidence="2">
    <location>
        <begin position="400"/>
        <end position="416"/>
    </location>
</feature>
<feature type="transmembrane region" description="Helical" evidence="2">
    <location>
        <begin position="75"/>
        <end position="95"/>
    </location>
</feature>
<feature type="transmembrane region" description="Helical" evidence="2">
    <location>
        <begin position="143"/>
        <end position="162"/>
    </location>
</feature>
<evidence type="ECO:0000313" key="4">
    <source>
        <dbReference type="Proteomes" id="UP000007054"/>
    </source>
</evidence>
<feature type="transmembrane region" description="Helical" evidence="2">
    <location>
        <begin position="371"/>
        <end position="388"/>
    </location>
</feature>
<dbReference type="STRING" id="213810.RUM_03830"/>
<dbReference type="KEGG" id="rch:RUM_03830"/>
<keyword evidence="2" id="KW-0812">Transmembrane</keyword>
<feature type="compositionally biased region" description="Low complexity" evidence="1">
    <location>
        <begin position="17"/>
        <end position="39"/>
    </location>
</feature>
<organism evidence="3 4">
    <name type="scientific">Ruminococcus champanellensis (strain DSM 18848 / JCM 17042 / KCTC 15320 / 18P13)</name>
    <dbReference type="NCBI Taxonomy" id="213810"/>
    <lineage>
        <taxon>Bacteria</taxon>
        <taxon>Bacillati</taxon>
        <taxon>Bacillota</taxon>
        <taxon>Clostridia</taxon>
        <taxon>Eubacteriales</taxon>
        <taxon>Oscillospiraceae</taxon>
        <taxon>Ruminococcus</taxon>
    </lineage>
</organism>
<feature type="transmembrane region" description="Helical" evidence="2">
    <location>
        <begin position="428"/>
        <end position="449"/>
    </location>
</feature>
<keyword evidence="2" id="KW-0472">Membrane</keyword>
<feature type="compositionally biased region" description="Basic residues" evidence="1">
    <location>
        <begin position="1"/>
        <end position="13"/>
    </location>
</feature>
<evidence type="ECO:0000313" key="3">
    <source>
        <dbReference type="EMBL" id="CBL16619.1"/>
    </source>
</evidence>
<accession>D4LAH4</accession>
<feature type="transmembrane region" description="Helical" evidence="2">
    <location>
        <begin position="197"/>
        <end position="215"/>
    </location>
</feature>
<dbReference type="GeneID" id="83155217"/>
<feature type="transmembrane region" description="Helical" evidence="2">
    <location>
        <begin position="518"/>
        <end position="536"/>
    </location>
</feature>
<gene>
    <name evidence="3" type="ordered locus">RUM_03830</name>
</gene>
<proteinExistence type="predicted"/>
<dbReference type="EMBL" id="FP929052">
    <property type="protein sequence ID" value="CBL16619.1"/>
    <property type="molecule type" value="Genomic_DNA"/>
</dbReference>
<dbReference type="InterPro" id="IPR018580">
    <property type="entry name" value="Uncharacterised_YfhO"/>
</dbReference>
<keyword evidence="2" id="KW-1133">Transmembrane helix</keyword>
<dbReference type="HOGENOM" id="CLU_008413_3_0_9"/>
<feature type="transmembrane region" description="Helical" evidence="2">
    <location>
        <begin position="491"/>
        <end position="509"/>
    </location>
</feature>
<dbReference type="Pfam" id="PF09586">
    <property type="entry name" value="YfhO"/>
    <property type="match status" value="1"/>
</dbReference>
<evidence type="ECO:0000256" key="2">
    <source>
        <dbReference type="SAM" id="Phobius"/>
    </source>
</evidence>
<dbReference type="AlphaFoldDB" id="D4LAH4"/>
<dbReference type="PANTHER" id="PTHR38454:SF1">
    <property type="entry name" value="INTEGRAL MEMBRANE PROTEIN"/>
    <property type="match status" value="1"/>
</dbReference>
<dbReference type="PATRIC" id="fig|213810.4.peg.291"/>
<dbReference type="RefSeq" id="WP_015557526.1">
    <property type="nucleotide sequence ID" value="NC_021039.1"/>
</dbReference>